<evidence type="ECO:0000313" key="1">
    <source>
        <dbReference type="EMBL" id="EGO54985.1"/>
    </source>
</evidence>
<evidence type="ECO:0000313" key="2">
    <source>
        <dbReference type="Proteomes" id="UP000008065"/>
    </source>
</evidence>
<dbReference type="HOGENOM" id="CLU_2306855_0_0_1"/>
<dbReference type="VEuPathDB" id="FungiDB:NEUTE1DRAFT_139268"/>
<name>F8MRZ1_NEUT8</name>
<proteinExistence type="predicted"/>
<keyword evidence="2" id="KW-1185">Reference proteome</keyword>
<dbReference type="EMBL" id="GL891306">
    <property type="protein sequence ID" value="EGO54985.1"/>
    <property type="molecule type" value="Genomic_DNA"/>
</dbReference>
<dbReference type="AlphaFoldDB" id="F8MRZ1"/>
<dbReference type="Proteomes" id="UP000008065">
    <property type="component" value="Unassembled WGS sequence"/>
</dbReference>
<protein>
    <submittedName>
        <fullName evidence="1">Uncharacterized protein</fullName>
    </submittedName>
</protein>
<gene>
    <name evidence="1" type="ORF">NEUTE1DRAFT_139268</name>
</gene>
<accession>F8MRZ1</accession>
<dbReference type="OrthoDB" id="1854502at2759"/>
<reference evidence="2" key="1">
    <citation type="journal article" date="2011" name="Genetics">
        <title>Massive changes in genome architecture accompany the transition to self-fertility in the filamentous fungus Neurospora tetrasperma.</title>
        <authorList>
            <person name="Ellison C.E."/>
            <person name="Stajich J.E."/>
            <person name="Jacobson D.J."/>
            <person name="Natvig D.O."/>
            <person name="Lapidus A."/>
            <person name="Foster B."/>
            <person name="Aerts A."/>
            <person name="Riley R."/>
            <person name="Lindquist E.A."/>
            <person name="Grigoriev I.V."/>
            <person name="Taylor J.W."/>
        </authorList>
    </citation>
    <scope>NUCLEOTIDE SEQUENCE [LARGE SCALE GENOMIC DNA]</scope>
    <source>
        <strain evidence="2">FGSC 2508 / P0657</strain>
    </source>
</reference>
<dbReference type="KEGG" id="nte:NEUTE1DRAFT139268"/>
<dbReference type="GeneID" id="20826092"/>
<dbReference type="RefSeq" id="XP_009852876.1">
    <property type="nucleotide sequence ID" value="XM_009854574.1"/>
</dbReference>
<organism evidence="1 2">
    <name type="scientific">Neurospora tetrasperma (strain FGSC 2508 / ATCC MYA-4615 / P0657)</name>
    <dbReference type="NCBI Taxonomy" id="510951"/>
    <lineage>
        <taxon>Eukaryota</taxon>
        <taxon>Fungi</taxon>
        <taxon>Dikarya</taxon>
        <taxon>Ascomycota</taxon>
        <taxon>Pezizomycotina</taxon>
        <taxon>Sordariomycetes</taxon>
        <taxon>Sordariomycetidae</taxon>
        <taxon>Sordariales</taxon>
        <taxon>Sordariaceae</taxon>
        <taxon>Neurospora</taxon>
    </lineage>
</organism>
<sequence length="124" mass="13470">MAIQVLLIPPIPPLNKDETKSLGLALPIEIVRVEPNGVPLMSRMLEARAEIAVRPTCQKVKDIFGFDTAEEEKFFDAVDAGTVEVSQLLPSEPVASQSDAQLVISDGTDISDSFKGYENGIRTE</sequence>